<feature type="compositionally biased region" description="Basic residues" evidence="1">
    <location>
        <begin position="151"/>
        <end position="162"/>
    </location>
</feature>
<feature type="compositionally biased region" description="Gly residues" evidence="1">
    <location>
        <begin position="245"/>
        <end position="254"/>
    </location>
</feature>
<organism evidence="2 3">
    <name type="scientific">Caballeronia choica</name>
    <dbReference type="NCBI Taxonomy" id="326476"/>
    <lineage>
        <taxon>Bacteria</taxon>
        <taxon>Pseudomonadati</taxon>
        <taxon>Pseudomonadota</taxon>
        <taxon>Betaproteobacteria</taxon>
        <taxon>Burkholderiales</taxon>
        <taxon>Burkholderiaceae</taxon>
        <taxon>Caballeronia</taxon>
    </lineage>
</organism>
<evidence type="ECO:0000256" key="1">
    <source>
        <dbReference type="SAM" id="MobiDB-lite"/>
    </source>
</evidence>
<dbReference type="Proteomes" id="UP000054770">
    <property type="component" value="Unassembled WGS sequence"/>
</dbReference>
<evidence type="ECO:0000313" key="2">
    <source>
        <dbReference type="EMBL" id="SAL81582.1"/>
    </source>
</evidence>
<proteinExistence type="predicted"/>
<sequence>MRDTKTWSARRRFGRSSEGALDESIVPNRRGDRTRAHIRKHLRAHCGVANERVHNGAADIHRPALRQLPRATRFLGARIPHLLDMLRAVGARARMVWQRGAGLRRRQVRACYLFPRHRTELRGQPARPFDCARRRTRDHRMSCGRAPAASHARRIARARGMSRRCTEATRGARGRPGGRRNAQRRGRDRHRARRDRDRRDAFDRRTRNGRRDAARPLHATCAPAPLRTYRGEGVRYRHAGRGQDRGAGGRAAFA</sequence>
<keyword evidence="3" id="KW-1185">Reference proteome</keyword>
<gene>
    <name evidence="2" type="ORF">AWB68_06191</name>
</gene>
<feature type="compositionally biased region" description="Basic residues" evidence="1">
    <location>
        <begin position="172"/>
        <end position="193"/>
    </location>
</feature>
<accession>A0A158KKC2</accession>
<dbReference type="AlphaFoldDB" id="A0A158KKC2"/>
<evidence type="ECO:0000313" key="3">
    <source>
        <dbReference type="Proteomes" id="UP000054770"/>
    </source>
</evidence>
<reference evidence="2" key="1">
    <citation type="submission" date="2016-01" db="EMBL/GenBank/DDBJ databases">
        <authorList>
            <person name="Peeters C."/>
        </authorList>
    </citation>
    <scope>NUCLEOTIDE SEQUENCE [LARGE SCALE GENOMIC DNA]</scope>
    <source>
        <strain evidence="2">LMG 22940</strain>
    </source>
</reference>
<protein>
    <submittedName>
        <fullName evidence="2">Uncharacterized protein</fullName>
    </submittedName>
</protein>
<comment type="caution">
    <text evidence="2">The sequence shown here is derived from an EMBL/GenBank/DDBJ whole genome shotgun (WGS) entry which is preliminary data.</text>
</comment>
<dbReference type="EMBL" id="FCON02000105">
    <property type="protein sequence ID" value="SAL81582.1"/>
    <property type="molecule type" value="Genomic_DNA"/>
</dbReference>
<feature type="compositionally biased region" description="Basic and acidic residues" evidence="1">
    <location>
        <begin position="194"/>
        <end position="215"/>
    </location>
</feature>
<name>A0A158KKC2_9BURK</name>
<feature type="region of interest" description="Disordered" evidence="1">
    <location>
        <begin position="135"/>
        <end position="254"/>
    </location>
</feature>